<organism evidence="2 3">
    <name type="scientific">Manacus vitellinus</name>
    <name type="common">golden-collared manakin</name>
    <dbReference type="NCBI Taxonomy" id="328815"/>
    <lineage>
        <taxon>Eukaryota</taxon>
        <taxon>Metazoa</taxon>
        <taxon>Chordata</taxon>
        <taxon>Craniata</taxon>
        <taxon>Vertebrata</taxon>
        <taxon>Euteleostomi</taxon>
        <taxon>Archelosauria</taxon>
        <taxon>Archosauria</taxon>
        <taxon>Dinosauria</taxon>
        <taxon>Saurischia</taxon>
        <taxon>Theropoda</taxon>
        <taxon>Coelurosauria</taxon>
        <taxon>Aves</taxon>
        <taxon>Neognathae</taxon>
        <taxon>Neoaves</taxon>
        <taxon>Telluraves</taxon>
        <taxon>Australaves</taxon>
        <taxon>Passeriformes</taxon>
        <taxon>Pipridae</taxon>
        <taxon>Manacus</taxon>
    </lineage>
</organism>
<reference evidence="2 3" key="1">
    <citation type="submission" date="2014-06" db="EMBL/GenBank/DDBJ databases">
        <title>Genome evolution of avian class.</title>
        <authorList>
            <person name="Zhang G."/>
            <person name="Li C."/>
        </authorList>
    </citation>
    <scope>NUCLEOTIDE SEQUENCE [LARGE SCALE GENOMIC DNA]</scope>
    <source>
        <strain evidence="2">BGI_N305</strain>
    </source>
</reference>
<feature type="transmembrane region" description="Helical" evidence="1">
    <location>
        <begin position="20"/>
        <end position="37"/>
    </location>
</feature>
<feature type="non-terminal residue" evidence="2">
    <location>
        <position position="1"/>
    </location>
</feature>
<dbReference type="Proteomes" id="UP000053258">
    <property type="component" value="Unassembled WGS sequence"/>
</dbReference>
<protein>
    <submittedName>
        <fullName evidence="2">Uncharacterized protein</fullName>
    </submittedName>
</protein>
<proteinExistence type="predicted"/>
<evidence type="ECO:0000256" key="1">
    <source>
        <dbReference type="SAM" id="Phobius"/>
    </source>
</evidence>
<dbReference type="OrthoDB" id="9392509at2759"/>
<dbReference type="EMBL" id="KL670300">
    <property type="protein sequence ID" value="KFW78535.1"/>
    <property type="molecule type" value="Genomic_DNA"/>
</dbReference>
<evidence type="ECO:0000313" key="2">
    <source>
        <dbReference type="EMBL" id="KFW78535.1"/>
    </source>
</evidence>
<keyword evidence="1" id="KW-0472">Membrane</keyword>
<feature type="non-terminal residue" evidence="2">
    <location>
        <position position="84"/>
    </location>
</feature>
<keyword evidence="3" id="KW-1185">Reference proteome</keyword>
<evidence type="ECO:0000313" key="3">
    <source>
        <dbReference type="Proteomes" id="UP000053258"/>
    </source>
</evidence>
<dbReference type="AlphaFoldDB" id="A0A093PWE1"/>
<keyword evidence="1" id="KW-0812">Transmembrane</keyword>
<keyword evidence="1" id="KW-1133">Transmembrane helix</keyword>
<accession>A0A093PWE1</accession>
<sequence>LFSLSLLLDGFTALSAVEDGFFFSFFSFFSFFFFFFASNPSTACTAGTLAAVVTSVSLPELGSPDCGTESGACDGAGVTCTSFA</sequence>
<name>A0A093PWE1_9PASS</name>
<gene>
    <name evidence="2" type="ORF">N305_02865</name>
</gene>